<name>A0A4D6HF01_9EURY</name>
<dbReference type="KEGG" id="hsn:DV733_15785"/>
<evidence type="ECO:0000313" key="2">
    <source>
        <dbReference type="EMBL" id="QCC52599.1"/>
    </source>
</evidence>
<dbReference type="STRING" id="1457250.GCA_000755225_02035"/>
<organism evidence="2 3">
    <name type="scientific">Halapricum salinum</name>
    <dbReference type="NCBI Taxonomy" id="1457250"/>
    <lineage>
        <taxon>Archaea</taxon>
        <taxon>Methanobacteriati</taxon>
        <taxon>Methanobacteriota</taxon>
        <taxon>Stenosarchaea group</taxon>
        <taxon>Halobacteria</taxon>
        <taxon>Halobacteriales</taxon>
        <taxon>Haloarculaceae</taxon>
        <taxon>Halapricum</taxon>
    </lineage>
</organism>
<dbReference type="AlphaFoldDB" id="A0A4D6HF01"/>
<sequence>MDSEQPETDAETVRYVFGAGFVFGVVTATLVLAGVMAAATGSSALDLLAAPLMLSVGAAIVVAAVVGSALFLLAFPENRVRVPVVRGDLTDERE</sequence>
<protein>
    <recommendedName>
        <fullName evidence="4">Cox cluster protein</fullName>
    </recommendedName>
</protein>
<gene>
    <name evidence="2" type="ORF">DV733_15785</name>
</gene>
<accession>A0A4D6HF01</accession>
<dbReference type="RefSeq" id="WP_049992927.1">
    <property type="nucleotide sequence ID" value="NZ_CP031310.1"/>
</dbReference>
<keyword evidence="1" id="KW-0472">Membrane</keyword>
<reference evidence="2 3" key="1">
    <citation type="journal article" date="2019" name="Nat. Commun.">
        <title>A new type of DNA phosphorothioation-based antiviral system in archaea.</title>
        <authorList>
            <person name="Xiong L."/>
            <person name="Liu S."/>
            <person name="Chen S."/>
            <person name="Xiao Y."/>
            <person name="Zhu B."/>
            <person name="Gao Y."/>
            <person name="Zhang Y."/>
            <person name="Chen B."/>
            <person name="Luo J."/>
            <person name="Deng Z."/>
            <person name="Chen X."/>
            <person name="Wang L."/>
            <person name="Chen S."/>
        </authorList>
    </citation>
    <scope>NUCLEOTIDE SEQUENCE [LARGE SCALE GENOMIC DNA]</scope>
    <source>
        <strain evidence="2 3">CBA1105</strain>
    </source>
</reference>
<evidence type="ECO:0008006" key="4">
    <source>
        <dbReference type="Google" id="ProtNLM"/>
    </source>
</evidence>
<evidence type="ECO:0000313" key="3">
    <source>
        <dbReference type="Proteomes" id="UP000296706"/>
    </source>
</evidence>
<evidence type="ECO:0000256" key="1">
    <source>
        <dbReference type="SAM" id="Phobius"/>
    </source>
</evidence>
<keyword evidence="1" id="KW-1133">Transmembrane helix</keyword>
<feature type="transmembrane region" description="Helical" evidence="1">
    <location>
        <begin position="15"/>
        <end position="40"/>
    </location>
</feature>
<dbReference type="EMBL" id="CP031310">
    <property type="protein sequence ID" value="QCC52599.1"/>
    <property type="molecule type" value="Genomic_DNA"/>
</dbReference>
<feature type="transmembrane region" description="Helical" evidence="1">
    <location>
        <begin position="52"/>
        <end position="75"/>
    </location>
</feature>
<dbReference type="GeneID" id="39849351"/>
<proteinExistence type="predicted"/>
<dbReference type="Proteomes" id="UP000296706">
    <property type="component" value="Chromosome"/>
</dbReference>
<keyword evidence="1" id="KW-0812">Transmembrane</keyword>
<keyword evidence="3" id="KW-1185">Reference proteome</keyword>